<comment type="caution">
    <text evidence="1">The sequence shown here is derived from an EMBL/GenBank/DDBJ whole genome shotgun (WGS) entry which is preliminary data.</text>
</comment>
<protein>
    <submittedName>
        <fullName evidence="1">Uncharacterized protein</fullName>
    </submittedName>
</protein>
<dbReference type="EMBL" id="JADEXN010000136">
    <property type="protein sequence ID" value="MBE9040966.1"/>
    <property type="molecule type" value="Genomic_DNA"/>
</dbReference>
<gene>
    <name evidence="1" type="ORF">IQ235_09255</name>
</gene>
<organism evidence="1 2">
    <name type="scientific">Zarconia navalis LEGE 11467</name>
    <dbReference type="NCBI Taxonomy" id="1828826"/>
    <lineage>
        <taxon>Bacteria</taxon>
        <taxon>Bacillati</taxon>
        <taxon>Cyanobacteriota</taxon>
        <taxon>Cyanophyceae</taxon>
        <taxon>Oscillatoriophycideae</taxon>
        <taxon>Oscillatoriales</taxon>
        <taxon>Oscillatoriales incertae sedis</taxon>
        <taxon>Zarconia</taxon>
        <taxon>Zarconia navalis</taxon>
    </lineage>
</organism>
<evidence type="ECO:0000313" key="2">
    <source>
        <dbReference type="Proteomes" id="UP000621799"/>
    </source>
</evidence>
<keyword evidence="2" id="KW-1185">Reference proteome</keyword>
<dbReference type="RefSeq" id="WP_264321197.1">
    <property type="nucleotide sequence ID" value="NZ_JADEXN010000136.1"/>
</dbReference>
<sequence length="57" mass="6512">MYELPSKAIVSLYFKEIGVIEIAAISTRGVLPPPYTLLCYANWDRNRAIDAVNLERR</sequence>
<dbReference type="Proteomes" id="UP000621799">
    <property type="component" value="Unassembled WGS sequence"/>
</dbReference>
<proteinExistence type="predicted"/>
<evidence type="ECO:0000313" key="1">
    <source>
        <dbReference type="EMBL" id="MBE9040966.1"/>
    </source>
</evidence>
<dbReference type="AlphaFoldDB" id="A0A928VZ47"/>
<name>A0A928VZ47_9CYAN</name>
<accession>A0A928VZ47</accession>
<reference evidence="1" key="1">
    <citation type="submission" date="2020-10" db="EMBL/GenBank/DDBJ databases">
        <authorList>
            <person name="Castelo-Branco R."/>
            <person name="Eusebio N."/>
            <person name="Adriana R."/>
            <person name="Vieira A."/>
            <person name="Brugerolle De Fraissinette N."/>
            <person name="Rezende De Castro R."/>
            <person name="Schneider M.P."/>
            <person name="Vasconcelos V."/>
            <person name="Leao P.N."/>
        </authorList>
    </citation>
    <scope>NUCLEOTIDE SEQUENCE</scope>
    <source>
        <strain evidence="1">LEGE 11467</strain>
    </source>
</reference>